<evidence type="ECO:0000313" key="1">
    <source>
        <dbReference type="EMBL" id="KAH9779257.1"/>
    </source>
</evidence>
<organism evidence="1 2">
    <name type="scientific">Citrus sinensis</name>
    <name type="common">Sweet orange</name>
    <name type="synonym">Citrus aurantium var. sinensis</name>
    <dbReference type="NCBI Taxonomy" id="2711"/>
    <lineage>
        <taxon>Eukaryota</taxon>
        <taxon>Viridiplantae</taxon>
        <taxon>Streptophyta</taxon>
        <taxon>Embryophyta</taxon>
        <taxon>Tracheophyta</taxon>
        <taxon>Spermatophyta</taxon>
        <taxon>Magnoliopsida</taxon>
        <taxon>eudicotyledons</taxon>
        <taxon>Gunneridae</taxon>
        <taxon>Pentapetalae</taxon>
        <taxon>rosids</taxon>
        <taxon>malvids</taxon>
        <taxon>Sapindales</taxon>
        <taxon>Rutaceae</taxon>
        <taxon>Aurantioideae</taxon>
        <taxon>Citrus</taxon>
    </lineage>
</organism>
<dbReference type="EMBL" id="CM039172">
    <property type="protein sequence ID" value="KAH9779257.1"/>
    <property type="molecule type" value="Genomic_DNA"/>
</dbReference>
<comment type="caution">
    <text evidence="1">The sequence shown here is derived from an EMBL/GenBank/DDBJ whole genome shotgun (WGS) entry which is preliminary data.</text>
</comment>
<accession>A0ACB8M126</accession>
<evidence type="ECO:0000313" key="2">
    <source>
        <dbReference type="Proteomes" id="UP000829398"/>
    </source>
</evidence>
<reference evidence="2" key="1">
    <citation type="journal article" date="2023" name="Hortic. Res.">
        <title>A chromosome-level phased genome enabling allele-level studies in sweet orange: a case study on citrus Huanglongbing tolerance.</title>
        <authorList>
            <person name="Wu B."/>
            <person name="Yu Q."/>
            <person name="Deng Z."/>
            <person name="Duan Y."/>
            <person name="Luo F."/>
            <person name="Gmitter F. Jr."/>
        </authorList>
    </citation>
    <scope>NUCLEOTIDE SEQUENCE [LARGE SCALE GENOMIC DNA]</scope>
    <source>
        <strain evidence="2">cv. Valencia</strain>
    </source>
</reference>
<dbReference type="Proteomes" id="UP000829398">
    <property type="component" value="Chromosome 3"/>
</dbReference>
<gene>
    <name evidence="1" type="ORF">KPL71_007658</name>
</gene>
<sequence length="940" mass="109053">MRKDRSMAFQFDPEIERTVRGRRREQRNSKTVSSMNNLQDAGNLNPHGPLQQVNIQEEQNEHANRRQPGNNNIIYMADDRDRAIRDFAMLTPQVVHLRIIRPEVEAANFELKPVMFQMLQTVDTGFMGQATTTAEEIQPDHAEKEIATPVATTYTKPNKQSLIPPEATQQFRHPLPFPQRFQKQKQEKQFSKFLKVLKQLHINIPFVEALEQMPNYVKFLKDILARKRRLGEFETVGLTQESSHMLQSKIPTKVKDLGSFTIPYSIGTRSHAYLKGKIEDVLVKVDKFIFPVDFIVLDFEADKEVPIILGKPFLATGKTLIDVQKEELTMRVNDQQVTFNVLEAMRNPDEVEDCNFLSVMNFVVADRMDRCCSNKLNKVTTFEDVEEEYVAANQIDWMEEKSRTESSEFAWKIQKNNWMDHEQTLEVFMDDFSVFRETYNNCLHNLEEVLKRCEMTNLVLNWEKCHFMVQEGIMLGHKVSKNGIEVDKTKIEDCLQAFRELKKALITVSVVISPYWNLPFELMCDASDHSVRAVLGQRKDKVFHSIYYPSKTLTQTQINYTTTEKELLAVVFAFEKFRAYLVGTKVTVYTDHAAIKYLISKKDAKPRLIRWILLLQEFDLEIKDRKGTENQVADHLSRLEADTSTLTRRNITETFPDEQLLAIQMLPPELKFQEKKKFLHDVRSYQWDDPYLYKLCSDQVIRRCASEGEIHHILESCHAAAYGGHFGGHRTAAKVLQLGYYWPTIFKDAYKFVKYCDRCQRTGNITKRHEMPFTNILEVEVFDVWGIDFMGHFPPSLGNLYIIVAMDYVSKWVEAAALPTNDAKTVVTFLQKNIFSKFGTPRAIISDEGTHFCNKVFAAAMVKYGVRHKVATTYHPQSNGYAEVSNREIKKILEKVVNPRRNDWSLQLHDSLWAYRTAYKTPLGMSPYRLVYGKACHLPL</sequence>
<keyword evidence="2" id="KW-1185">Reference proteome</keyword>
<name>A0ACB8M126_CITSI</name>
<protein>
    <submittedName>
        <fullName evidence="1">Uncharacterized protein</fullName>
    </submittedName>
</protein>
<proteinExistence type="predicted"/>